<organism evidence="2 3">
    <name type="scientific">Candidatus Caccovicinus merdipullorum</name>
    <dbReference type="NCBI Taxonomy" id="2840724"/>
    <lineage>
        <taxon>Bacteria</taxon>
        <taxon>Bacillati</taxon>
        <taxon>Bacillota</taxon>
        <taxon>Clostridia</taxon>
        <taxon>Eubacteriales</taxon>
        <taxon>Candidatus Caccovicinus</taxon>
    </lineage>
</organism>
<proteinExistence type="predicted"/>
<dbReference type="AlphaFoldDB" id="A0A9D1GJA2"/>
<evidence type="ECO:0000313" key="3">
    <source>
        <dbReference type="Proteomes" id="UP000886860"/>
    </source>
</evidence>
<dbReference type="InterPro" id="IPR012902">
    <property type="entry name" value="N_methyl_site"/>
</dbReference>
<name>A0A9D1GJA2_9FIRM</name>
<dbReference type="InterPro" id="IPR045584">
    <property type="entry name" value="Pilin-like"/>
</dbReference>
<keyword evidence="1" id="KW-1133">Transmembrane helix</keyword>
<dbReference type="Pfam" id="PF07963">
    <property type="entry name" value="N_methyl"/>
    <property type="match status" value="1"/>
</dbReference>
<dbReference type="Proteomes" id="UP000886860">
    <property type="component" value="Unassembled WGS sequence"/>
</dbReference>
<dbReference type="EMBL" id="DVKS01000152">
    <property type="protein sequence ID" value="HIT42167.1"/>
    <property type="molecule type" value="Genomic_DNA"/>
</dbReference>
<accession>A0A9D1GJA2</accession>
<sequence>MNTGKAGRRIRKTDNGFTLIELVAVLAILAVLAGITIPFGLRYVEQARRQKQLLEGRQLSMAVSMLVLEDAEWGDGSGSTLPFESIYWKKLSDEDNPLNGFYPSDWDPEGMVTEILTDASGKLHEITYQASDGSRETWTFSEEEGRFQVEVTRREP</sequence>
<gene>
    <name evidence="2" type="ORF">IAB60_08760</name>
</gene>
<protein>
    <submittedName>
        <fullName evidence="2">Type II secretion system protein</fullName>
    </submittedName>
</protein>
<evidence type="ECO:0000313" key="2">
    <source>
        <dbReference type="EMBL" id="HIT42167.1"/>
    </source>
</evidence>
<evidence type="ECO:0000256" key="1">
    <source>
        <dbReference type="SAM" id="Phobius"/>
    </source>
</evidence>
<keyword evidence="1" id="KW-0812">Transmembrane</keyword>
<dbReference type="SUPFAM" id="SSF54523">
    <property type="entry name" value="Pili subunits"/>
    <property type="match status" value="1"/>
</dbReference>
<comment type="caution">
    <text evidence="2">The sequence shown here is derived from an EMBL/GenBank/DDBJ whole genome shotgun (WGS) entry which is preliminary data.</text>
</comment>
<feature type="transmembrane region" description="Helical" evidence="1">
    <location>
        <begin position="20"/>
        <end position="41"/>
    </location>
</feature>
<reference evidence="2" key="2">
    <citation type="journal article" date="2021" name="PeerJ">
        <title>Extensive microbial diversity within the chicken gut microbiome revealed by metagenomics and culture.</title>
        <authorList>
            <person name="Gilroy R."/>
            <person name="Ravi A."/>
            <person name="Getino M."/>
            <person name="Pursley I."/>
            <person name="Horton D.L."/>
            <person name="Alikhan N.F."/>
            <person name="Baker D."/>
            <person name="Gharbi K."/>
            <person name="Hall N."/>
            <person name="Watson M."/>
            <person name="Adriaenssens E.M."/>
            <person name="Foster-Nyarko E."/>
            <person name="Jarju S."/>
            <person name="Secka A."/>
            <person name="Antonio M."/>
            <person name="Oren A."/>
            <person name="Chaudhuri R.R."/>
            <person name="La Ragione R."/>
            <person name="Hildebrand F."/>
            <person name="Pallen M.J."/>
        </authorList>
    </citation>
    <scope>NUCLEOTIDE SEQUENCE</scope>
    <source>
        <strain evidence="2">CHK123-3438</strain>
    </source>
</reference>
<keyword evidence="1" id="KW-0472">Membrane</keyword>
<reference evidence="2" key="1">
    <citation type="submission" date="2020-10" db="EMBL/GenBank/DDBJ databases">
        <authorList>
            <person name="Gilroy R."/>
        </authorList>
    </citation>
    <scope>NUCLEOTIDE SEQUENCE</scope>
    <source>
        <strain evidence="2">CHK123-3438</strain>
    </source>
</reference>
<dbReference type="Gene3D" id="3.30.700.10">
    <property type="entry name" value="Glycoprotein, Type 4 Pilin"/>
    <property type="match status" value="1"/>
</dbReference>
<dbReference type="NCBIfam" id="TIGR02532">
    <property type="entry name" value="IV_pilin_GFxxxE"/>
    <property type="match status" value="1"/>
</dbReference>